<dbReference type="GO" id="GO:0020037">
    <property type="term" value="F:heme binding"/>
    <property type="evidence" value="ECO:0007669"/>
    <property type="project" value="InterPro"/>
</dbReference>
<protein>
    <recommendedName>
        <fullName evidence="4">Cytochrome P450</fullName>
    </recommendedName>
</protein>
<sequence>MQKAQKELDRVVGRYSKLEEFHIPKLHYLQVVMKEVLRLHLVLPFLLPHYPSSTCTIGGYVISKWARVYINFEHSLVRTNSFGQEIQNENSIIKQRLETTKSRLRVDRCRDVNRDSPRYACWHGTETKFLPTGRNCVYTLGLIETYLLNTIKYQQRMEHLRIRAMKHARPLSDLGAHSGLPTQESVASGSSNTKVSAV</sequence>
<dbReference type="AlphaFoldDB" id="A0AAP0KB02"/>
<evidence type="ECO:0000256" key="1">
    <source>
        <dbReference type="SAM" id="MobiDB-lite"/>
    </source>
</evidence>
<dbReference type="Proteomes" id="UP001419268">
    <property type="component" value="Unassembled WGS sequence"/>
</dbReference>
<accession>A0AAP0KB02</accession>
<reference evidence="2 3" key="1">
    <citation type="submission" date="2024-01" db="EMBL/GenBank/DDBJ databases">
        <title>Genome assemblies of Stephania.</title>
        <authorList>
            <person name="Yang L."/>
        </authorList>
    </citation>
    <scope>NUCLEOTIDE SEQUENCE [LARGE SCALE GENOMIC DNA]</scope>
    <source>
        <strain evidence="2">JXDWG</strain>
        <tissue evidence="2">Leaf</tissue>
    </source>
</reference>
<feature type="region of interest" description="Disordered" evidence="1">
    <location>
        <begin position="173"/>
        <end position="198"/>
    </location>
</feature>
<evidence type="ECO:0008006" key="4">
    <source>
        <dbReference type="Google" id="ProtNLM"/>
    </source>
</evidence>
<organism evidence="2 3">
    <name type="scientific">Stephania cephalantha</name>
    <dbReference type="NCBI Taxonomy" id="152367"/>
    <lineage>
        <taxon>Eukaryota</taxon>
        <taxon>Viridiplantae</taxon>
        <taxon>Streptophyta</taxon>
        <taxon>Embryophyta</taxon>
        <taxon>Tracheophyta</taxon>
        <taxon>Spermatophyta</taxon>
        <taxon>Magnoliopsida</taxon>
        <taxon>Ranunculales</taxon>
        <taxon>Menispermaceae</taxon>
        <taxon>Menispermoideae</taxon>
        <taxon>Cissampelideae</taxon>
        <taxon>Stephania</taxon>
    </lineage>
</organism>
<dbReference type="InterPro" id="IPR036396">
    <property type="entry name" value="Cyt_P450_sf"/>
</dbReference>
<gene>
    <name evidence="2" type="ORF">Scep_006704</name>
</gene>
<dbReference type="GO" id="GO:0044550">
    <property type="term" value="P:secondary metabolite biosynthetic process"/>
    <property type="evidence" value="ECO:0007669"/>
    <property type="project" value="UniProtKB-ARBA"/>
</dbReference>
<dbReference type="Gene3D" id="1.10.630.10">
    <property type="entry name" value="Cytochrome P450"/>
    <property type="match status" value="1"/>
</dbReference>
<dbReference type="SUPFAM" id="SSF48264">
    <property type="entry name" value="Cytochrome P450"/>
    <property type="match status" value="1"/>
</dbReference>
<evidence type="ECO:0000313" key="2">
    <source>
        <dbReference type="EMBL" id="KAK9147947.1"/>
    </source>
</evidence>
<dbReference type="Pfam" id="PF00067">
    <property type="entry name" value="p450"/>
    <property type="match status" value="1"/>
</dbReference>
<dbReference type="GO" id="GO:0016705">
    <property type="term" value="F:oxidoreductase activity, acting on paired donors, with incorporation or reduction of molecular oxygen"/>
    <property type="evidence" value="ECO:0007669"/>
    <property type="project" value="InterPro"/>
</dbReference>
<comment type="caution">
    <text evidence="2">The sequence shown here is derived from an EMBL/GenBank/DDBJ whole genome shotgun (WGS) entry which is preliminary data.</text>
</comment>
<dbReference type="PANTHER" id="PTHR47951">
    <property type="entry name" value="OS08G0547900 PROTEIN"/>
    <property type="match status" value="1"/>
</dbReference>
<evidence type="ECO:0000313" key="3">
    <source>
        <dbReference type="Proteomes" id="UP001419268"/>
    </source>
</evidence>
<dbReference type="EMBL" id="JBBNAG010000003">
    <property type="protein sequence ID" value="KAK9147947.1"/>
    <property type="molecule type" value="Genomic_DNA"/>
</dbReference>
<dbReference type="GO" id="GO:0004497">
    <property type="term" value="F:monooxygenase activity"/>
    <property type="evidence" value="ECO:0007669"/>
    <property type="project" value="InterPro"/>
</dbReference>
<dbReference type="InterPro" id="IPR001128">
    <property type="entry name" value="Cyt_P450"/>
</dbReference>
<keyword evidence="3" id="KW-1185">Reference proteome</keyword>
<proteinExistence type="predicted"/>
<dbReference type="GO" id="GO:0005506">
    <property type="term" value="F:iron ion binding"/>
    <property type="evidence" value="ECO:0007669"/>
    <property type="project" value="InterPro"/>
</dbReference>
<dbReference type="PANTHER" id="PTHR47951:SF3">
    <property type="entry name" value="CYTOCHROME P450, FAMILY 706, SUBFAMILY A, POLYPEPTIDE 4"/>
    <property type="match status" value="1"/>
</dbReference>
<name>A0AAP0KB02_9MAGN</name>
<feature type="compositionally biased region" description="Polar residues" evidence="1">
    <location>
        <begin position="180"/>
        <end position="198"/>
    </location>
</feature>